<comment type="similarity">
    <text evidence="9">Belongs to the protein kinase superfamily. Ser/Thr protein kinase family. CDPK subfamily.</text>
</comment>
<feature type="compositionally biased region" description="Low complexity" evidence="11">
    <location>
        <begin position="583"/>
        <end position="595"/>
    </location>
</feature>
<protein>
    <submittedName>
        <fullName evidence="14">Protein kinase domain containing protein</fullName>
    </submittedName>
</protein>
<feature type="compositionally biased region" description="Acidic residues" evidence="11">
    <location>
        <begin position="524"/>
        <end position="533"/>
    </location>
</feature>
<dbReference type="Gene3D" id="1.10.238.10">
    <property type="entry name" value="EF-hand"/>
    <property type="match status" value="2"/>
</dbReference>
<dbReference type="Pfam" id="PF00069">
    <property type="entry name" value="Pkinase"/>
    <property type="match status" value="1"/>
</dbReference>
<dbReference type="PROSITE" id="PS50222">
    <property type="entry name" value="EF_HAND_2"/>
    <property type="match status" value="1"/>
</dbReference>
<dbReference type="OrthoDB" id="40902at2759"/>
<keyword evidence="5 10" id="KW-0547">Nucleotide-binding</keyword>
<dbReference type="GO" id="GO:0004674">
    <property type="term" value="F:protein serine/threonine kinase activity"/>
    <property type="evidence" value="ECO:0007669"/>
    <property type="project" value="UniProtKB-KW"/>
</dbReference>
<feature type="region of interest" description="Disordered" evidence="11">
    <location>
        <begin position="583"/>
        <end position="624"/>
    </location>
</feature>
<keyword evidence="7" id="KW-0106">Calcium</keyword>
<evidence type="ECO:0000256" key="1">
    <source>
        <dbReference type="ARBA" id="ARBA00001946"/>
    </source>
</evidence>
<evidence type="ECO:0000313" key="14">
    <source>
        <dbReference type="EMBL" id="CDW86842.1"/>
    </source>
</evidence>
<dbReference type="InterPro" id="IPR008271">
    <property type="entry name" value="Ser/Thr_kinase_AS"/>
</dbReference>
<dbReference type="EMBL" id="CCKQ01015029">
    <property type="protein sequence ID" value="CDW86842.1"/>
    <property type="molecule type" value="Genomic_DNA"/>
</dbReference>
<dbReference type="CDD" id="cd05117">
    <property type="entry name" value="STKc_CAMK"/>
    <property type="match status" value="1"/>
</dbReference>
<sequence length="624" mass="73515">MGLQLDKCCTGDKSITPFYMDDMERGKMKRQISTIGKKNLQMDEINKMYNGNLQNLYMSSDDLYPQTLNRNSSTFVRNRQNYMNMQDEQLRQRIWYQNIDEVYDVGKDLGTGRYGEVFMIEKISYPRKKFACKKINRDMINSDIQLLERELDILTRVDHPNIINFHEIFMDEQHFNFVTQLCEGGDMFMHVEDVKGNEQLVAKIVKQILSAIKHLHDNGICHRDLKLENIMVVDPYITKNPHIKVIDFGLAQYFDSTFSTMQSRTGTPYYMAPEVIDGIYDQSCDMWSIGVITYSLLAGYPPFNASTDAKLFKQIKFCDYQFDEDAWSHISTEAKSFISQCLQLKREYRIKPLDALKHSWIKKHTQQEKIDLQLIETMRRCKKYNEFQKHILEIFCSLLDNKEIIHIRNAFASFDEDHSGTLSLEEFSNAIKKLRKDISDEEIRDIFDRIMDEGKNEITWTLFQYACLDRKQINSRKLMRVFKYLDSEEISYLTFKSLKESFLRRDQKLVSEGQIDKILRDSGIEDYDEEDSDKDNSKNDQEQLGQSDRISQANYENNQPQQKYKRVNFKIFCQLVGIDIQVEQQSDSSSNASTSTRDESLQAKRQRNQDSFKISKRTNLQNQQ</sequence>
<evidence type="ECO:0000256" key="10">
    <source>
        <dbReference type="PROSITE-ProRule" id="PRU10141"/>
    </source>
</evidence>
<dbReference type="InterPro" id="IPR017441">
    <property type="entry name" value="Protein_kinase_ATP_BS"/>
</dbReference>
<dbReference type="InterPro" id="IPR011992">
    <property type="entry name" value="EF-hand-dom_pair"/>
</dbReference>
<dbReference type="SUPFAM" id="SSF56112">
    <property type="entry name" value="Protein kinase-like (PK-like)"/>
    <property type="match status" value="1"/>
</dbReference>
<dbReference type="InterPro" id="IPR018247">
    <property type="entry name" value="EF_Hand_1_Ca_BS"/>
</dbReference>
<evidence type="ECO:0000256" key="6">
    <source>
        <dbReference type="ARBA" id="ARBA00022777"/>
    </source>
</evidence>
<keyword evidence="15" id="KW-1185">Reference proteome</keyword>
<feature type="compositionally biased region" description="Polar residues" evidence="11">
    <location>
        <begin position="611"/>
        <end position="624"/>
    </location>
</feature>
<feature type="domain" description="EF-hand" evidence="13">
    <location>
        <begin position="402"/>
        <end position="437"/>
    </location>
</feature>
<dbReference type="Pfam" id="PF13499">
    <property type="entry name" value="EF-hand_7"/>
    <property type="match status" value="1"/>
</dbReference>
<keyword evidence="8 10" id="KW-0067">ATP-binding</keyword>
<dbReference type="Gene3D" id="1.10.510.10">
    <property type="entry name" value="Transferase(Phosphotransferase) domain 1"/>
    <property type="match status" value="1"/>
</dbReference>
<dbReference type="FunFam" id="1.10.510.10:FF:000571">
    <property type="entry name" value="Maternal embryonic leucine zipper kinase"/>
    <property type="match status" value="1"/>
</dbReference>
<dbReference type="SMART" id="SM00054">
    <property type="entry name" value="EFh"/>
    <property type="match status" value="1"/>
</dbReference>
<evidence type="ECO:0000259" key="13">
    <source>
        <dbReference type="PROSITE" id="PS50222"/>
    </source>
</evidence>
<dbReference type="Gene3D" id="3.30.200.20">
    <property type="entry name" value="Phosphorylase Kinase, domain 1"/>
    <property type="match status" value="1"/>
</dbReference>
<dbReference type="InterPro" id="IPR000719">
    <property type="entry name" value="Prot_kinase_dom"/>
</dbReference>
<dbReference type="PROSITE" id="PS00018">
    <property type="entry name" value="EF_HAND_1"/>
    <property type="match status" value="1"/>
</dbReference>
<evidence type="ECO:0000256" key="9">
    <source>
        <dbReference type="ARBA" id="ARBA00024334"/>
    </source>
</evidence>
<evidence type="ECO:0000256" key="2">
    <source>
        <dbReference type="ARBA" id="ARBA00011245"/>
    </source>
</evidence>
<dbReference type="InterPro" id="IPR002048">
    <property type="entry name" value="EF_hand_dom"/>
</dbReference>
<dbReference type="InParanoid" id="A0A078B0B4"/>
<evidence type="ECO:0000256" key="8">
    <source>
        <dbReference type="ARBA" id="ARBA00022840"/>
    </source>
</evidence>
<dbReference type="GO" id="GO:0005509">
    <property type="term" value="F:calcium ion binding"/>
    <property type="evidence" value="ECO:0007669"/>
    <property type="project" value="InterPro"/>
</dbReference>
<dbReference type="PROSITE" id="PS50011">
    <property type="entry name" value="PROTEIN_KINASE_DOM"/>
    <property type="match status" value="1"/>
</dbReference>
<organism evidence="14 15">
    <name type="scientific">Stylonychia lemnae</name>
    <name type="common">Ciliate</name>
    <dbReference type="NCBI Taxonomy" id="5949"/>
    <lineage>
        <taxon>Eukaryota</taxon>
        <taxon>Sar</taxon>
        <taxon>Alveolata</taxon>
        <taxon>Ciliophora</taxon>
        <taxon>Intramacronucleata</taxon>
        <taxon>Spirotrichea</taxon>
        <taxon>Stichotrichia</taxon>
        <taxon>Sporadotrichida</taxon>
        <taxon>Oxytrichidae</taxon>
        <taxon>Stylonychinae</taxon>
        <taxon>Stylonychia</taxon>
    </lineage>
</organism>
<evidence type="ECO:0000256" key="11">
    <source>
        <dbReference type="SAM" id="MobiDB-lite"/>
    </source>
</evidence>
<feature type="region of interest" description="Disordered" evidence="11">
    <location>
        <begin position="521"/>
        <end position="561"/>
    </location>
</feature>
<dbReference type="GO" id="GO:0005524">
    <property type="term" value="F:ATP binding"/>
    <property type="evidence" value="ECO:0007669"/>
    <property type="project" value="UniProtKB-UniRule"/>
</dbReference>
<dbReference type="InterPro" id="IPR011009">
    <property type="entry name" value="Kinase-like_dom_sf"/>
</dbReference>
<accession>A0A078B0B4</accession>
<feature type="compositionally biased region" description="Basic and acidic residues" evidence="11">
    <location>
        <begin position="596"/>
        <end position="610"/>
    </location>
</feature>
<evidence type="ECO:0000256" key="7">
    <source>
        <dbReference type="ARBA" id="ARBA00022837"/>
    </source>
</evidence>
<dbReference type="InterPro" id="IPR050205">
    <property type="entry name" value="CDPK_Ser/Thr_kinases"/>
</dbReference>
<feature type="domain" description="Protein kinase" evidence="12">
    <location>
        <begin position="103"/>
        <end position="361"/>
    </location>
</feature>
<dbReference type="Proteomes" id="UP000039865">
    <property type="component" value="Unassembled WGS sequence"/>
</dbReference>
<dbReference type="PROSITE" id="PS00107">
    <property type="entry name" value="PROTEIN_KINASE_ATP"/>
    <property type="match status" value="1"/>
</dbReference>
<dbReference type="SUPFAM" id="SSF47473">
    <property type="entry name" value="EF-hand"/>
    <property type="match status" value="1"/>
</dbReference>
<evidence type="ECO:0000256" key="3">
    <source>
        <dbReference type="ARBA" id="ARBA00022527"/>
    </source>
</evidence>
<dbReference type="SMART" id="SM00220">
    <property type="entry name" value="S_TKc"/>
    <property type="match status" value="1"/>
</dbReference>
<evidence type="ECO:0000313" key="15">
    <source>
        <dbReference type="Proteomes" id="UP000039865"/>
    </source>
</evidence>
<comment type="subunit">
    <text evidence="2">Monomer.</text>
</comment>
<feature type="compositionally biased region" description="Polar residues" evidence="11">
    <location>
        <begin position="542"/>
        <end position="561"/>
    </location>
</feature>
<evidence type="ECO:0000256" key="4">
    <source>
        <dbReference type="ARBA" id="ARBA00022679"/>
    </source>
</evidence>
<evidence type="ECO:0000259" key="12">
    <source>
        <dbReference type="PROSITE" id="PS50011"/>
    </source>
</evidence>
<name>A0A078B0B4_STYLE</name>
<feature type="binding site" evidence="10">
    <location>
        <position position="133"/>
    </location>
    <ligand>
        <name>ATP</name>
        <dbReference type="ChEBI" id="CHEBI:30616"/>
    </ligand>
</feature>
<dbReference type="PROSITE" id="PS00108">
    <property type="entry name" value="PROTEIN_KINASE_ST"/>
    <property type="match status" value="1"/>
</dbReference>
<evidence type="ECO:0000256" key="5">
    <source>
        <dbReference type="ARBA" id="ARBA00022741"/>
    </source>
</evidence>
<keyword evidence="4" id="KW-0808">Transferase</keyword>
<dbReference type="PANTHER" id="PTHR24349">
    <property type="entry name" value="SERINE/THREONINE-PROTEIN KINASE"/>
    <property type="match status" value="1"/>
</dbReference>
<gene>
    <name evidence="14" type="primary">Contig13375.g14270</name>
    <name evidence="14" type="ORF">STYLEM_15941</name>
</gene>
<keyword evidence="3" id="KW-0723">Serine/threonine-protein kinase</keyword>
<dbReference type="AlphaFoldDB" id="A0A078B0B4"/>
<proteinExistence type="inferred from homology"/>
<comment type="cofactor">
    <cofactor evidence="1">
        <name>Mg(2+)</name>
        <dbReference type="ChEBI" id="CHEBI:18420"/>
    </cofactor>
</comment>
<keyword evidence="6 14" id="KW-0418">Kinase</keyword>
<reference evidence="14 15" key="1">
    <citation type="submission" date="2014-06" db="EMBL/GenBank/DDBJ databases">
        <authorList>
            <person name="Swart Estienne"/>
        </authorList>
    </citation>
    <scope>NUCLEOTIDE SEQUENCE [LARGE SCALE GENOMIC DNA]</scope>
    <source>
        <strain evidence="14 15">130c</strain>
    </source>
</reference>